<dbReference type="Proteomes" id="UP000515847">
    <property type="component" value="Chromosome"/>
</dbReference>
<evidence type="ECO:0000313" key="2">
    <source>
        <dbReference type="EMBL" id="QNB46149.1"/>
    </source>
</evidence>
<dbReference type="Gene3D" id="3.30.70.1900">
    <property type="match status" value="1"/>
</dbReference>
<protein>
    <submittedName>
        <fullName evidence="2">CRISPR system precrRNA processing endoribonuclease RAMP protein Cas6</fullName>
    </submittedName>
</protein>
<evidence type="ECO:0000313" key="3">
    <source>
        <dbReference type="Proteomes" id="UP000515847"/>
    </source>
</evidence>
<dbReference type="EMBL" id="CP045798">
    <property type="protein sequence ID" value="QNB46149.1"/>
    <property type="molecule type" value="Genomic_DNA"/>
</dbReference>
<organism evidence="2 3">
    <name type="scientific">Thermanaerosceptrum fracticalcis</name>
    <dbReference type="NCBI Taxonomy" id="1712410"/>
    <lineage>
        <taxon>Bacteria</taxon>
        <taxon>Bacillati</taxon>
        <taxon>Bacillota</taxon>
        <taxon>Clostridia</taxon>
        <taxon>Eubacteriales</taxon>
        <taxon>Peptococcaceae</taxon>
        <taxon>Thermanaerosceptrum</taxon>
    </lineage>
</organism>
<dbReference type="KEGG" id="tfr:BR63_07380"/>
<proteinExistence type="predicted"/>
<dbReference type="RefSeq" id="WP_034422455.1">
    <property type="nucleotide sequence ID" value="NZ_CP045798.1"/>
</dbReference>
<dbReference type="OrthoDB" id="9787241at2"/>
<dbReference type="Pfam" id="PF10040">
    <property type="entry name" value="CRISPR_Cas6"/>
    <property type="match status" value="1"/>
</dbReference>
<dbReference type="InterPro" id="IPR019267">
    <property type="entry name" value="CRISPR-assoc_Cas6_C"/>
</dbReference>
<keyword evidence="3" id="KW-1185">Reference proteome</keyword>
<sequence length="319" mass="36682">MFADFKIAKYEITLEAGEEGLHLPAYKGSTLRGGFGTAFRRIACAQPKSPCSQCLLKSNCPYAYIFETEPPPDSLVLKNYDTIPRPFVLEPPLETRTFYGPGERLTFHLLLFGRAIPYLPYFIVVFRELGELGIGKGRKKYRLAELTAVNDLTEEREVVYSGDNQLVRNFDLTVSGRDVLNYDKTWEQNVLSIDFQTMTRLKFEGRYVGNVPFHILIRNLLRRLSSLYYFHHGVMPNGNFQEIIKQAEKIRTVSEEFIWVDWERYSSRQDTRMNLGGVVGNVTYEGELAEFMQLLTLGQFTHVGKGATFGMGKYQVRFE</sequence>
<feature type="domain" description="CRISPR-associated protein Cas6 C-terminal" evidence="1">
    <location>
        <begin position="193"/>
        <end position="314"/>
    </location>
</feature>
<accession>A0A7G6E245</accession>
<evidence type="ECO:0000259" key="1">
    <source>
        <dbReference type="Pfam" id="PF10040"/>
    </source>
</evidence>
<gene>
    <name evidence="2" type="ORF">BR63_07380</name>
</gene>
<dbReference type="AlphaFoldDB" id="A0A7G6E245"/>
<reference evidence="2 3" key="1">
    <citation type="journal article" date="2019" name="Front. Microbiol.">
        <title>Thermoanaerosceptrum fracticalcis gen. nov. sp. nov., a Novel Fumarate-Fermenting Microorganism From a Deep Fractured Carbonate Aquifer of the US Great Basin.</title>
        <authorList>
            <person name="Hamilton-Brehm S.D."/>
            <person name="Stewart L.E."/>
            <person name="Zavarin M."/>
            <person name="Caldwell M."/>
            <person name="Lawson P.A."/>
            <person name="Onstott T.C."/>
            <person name="Grzymski J."/>
            <person name="Neveux I."/>
            <person name="Lollar B.S."/>
            <person name="Russell C.E."/>
            <person name="Moser D.P."/>
        </authorList>
    </citation>
    <scope>NUCLEOTIDE SEQUENCE [LARGE SCALE GENOMIC DNA]</scope>
    <source>
        <strain evidence="2 3">DRI-13</strain>
    </source>
</reference>
<name>A0A7G6E245_THEFR</name>